<dbReference type="AlphaFoldDB" id="A0A662Z0P9"/>
<feature type="domain" description="Conserved virulence factor B first S1" evidence="4">
    <location>
        <begin position="6"/>
        <end position="63"/>
    </location>
</feature>
<dbReference type="InterPro" id="IPR012340">
    <property type="entry name" value="NA-bd_OB-fold"/>
</dbReference>
<evidence type="ECO:0000256" key="3">
    <source>
        <dbReference type="PIRNR" id="PIRNR012524"/>
    </source>
</evidence>
<evidence type="ECO:0000313" key="8">
    <source>
        <dbReference type="EMBL" id="SEV82916.1"/>
    </source>
</evidence>
<dbReference type="RefSeq" id="WP_091473200.1">
    <property type="nucleotide sequence ID" value="NZ_FOIT01000001.1"/>
</dbReference>
<dbReference type="Pfam" id="PF21191">
    <property type="entry name" value="CvfB_1st"/>
    <property type="match status" value="1"/>
</dbReference>
<feature type="domain" description="Conserved virulence factor B third S1" evidence="7">
    <location>
        <begin position="144"/>
        <end position="217"/>
    </location>
</feature>
<dbReference type="InterPro" id="IPR036388">
    <property type="entry name" value="WH-like_DNA-bd_sf"/>
</dbReference>
<dbReference type="EMBL" id="FOIT01000001">
    <property type="protein sequence ID" value="SEV82916.1"/>
    <property type="molecule type" value="Genomic_DNA"/>
</dbReference>
<name>A0A662Z0P9_9STAP</name>
<feature type="domain" description="Conserved virulence factor B second S1" evidence="6">
    <location>
        <begin position="74"/>
        <end position="133"/>
    </location>
</feature>
<comment type="similarity">
    <text evidence="1 3">Belongs to the CvfB family.</text>
</comment>
<dbReference type="InterPro" id="IPR048588">
    <property type="entry name" value="CvfB_S1_2nd"/>
</dbReference>
<sequence>MERLSGKTQFLTVEKIEGSTYYLKSDEGETIRMNRSVLDREVEVGEELVVFIYPNTRGELFATPVIPDVTVDKFGYAEVSEVNRDGAYLNIGAPRDILIPWVDLPKLKEVWPQSGDKVYVKLRREGDNQLFGKLVQESEVAEKFTKVDEKLYEELNNKWLEGRPYRLLKVGTFLLTEEGYKVFIHESERQTEPRLGEKVKFRVIGMNEQGEINGSFRQKAYRARDEDSEKILDYITRNGGTMPLTDKSSPDDISEAFNISKGAFKRAMGKLMKEGVVVQEDGQTVLKEDNSNA</sequence>
<dbReference type="InterPro" id="IPR048587">
    <property type="entry name" value="CvfB_S1_3rd"/>
</dbReference>
<dbReference type="Gene3D" id="1.10.10.10">
    <property type="entry name" value="Winged helix-like DNA-binding domain superfamily/Winged helix DNA-binding domain"/>
    <property type="match status" value="1"/>
</dbReference>
<evidence type="ECO:0000313" key="9">
    <source>
        <dbReference type="Proteomes" id="UP000243605"/>
    </source>
</evidence>
<dbReference type="Pfam" id="PF13509">
    <property type="entry name" value="S1_2"/>
    <property type="match status" value="1"/>
</dbReference>
<evidence type="ECO:0000259" key="5">
    <source>
        <dbReference type="Pfam" id="PF17783"/>
    </source>
</evidence>
<evidence type="ECO:0000259" key="6">
    <source>
        <dbReference type="Pfam" id="PF21191"/>
    </source>
</evidence>
<dbReference type="Proteomes" id="UP000243605">
    <property type="component" value="Unassembled WGS sequence"/>
</dbReference>
<keyword evidence="9" id="KW-1185">Reference proteome</keyword>
<protein>
    <recommendedName>
        <fullName evidence="2">Conserved virulence factor B</fullName>
    </recommendedName>
</protein>
<dbReference type="Pfam" id="PF17783">
    <property type="entry name" value="WHD_CvfB"/>
    <property type="match status" value="1"/>
</dbReference>
<dbReference type="PANTHER" id="PTHR37296">
    <property type="entry name" value="CONSERVED VIRULENCE FACTOR B"/>
    <property type="match status" value="1"/>
</dbReference>
<accession>A0A662Z0P9</accession>
<dbReference type="InterPro" id="IPR040764">
    <property type="entry name" value="CvfB_WH"/>
</dbReference>
<evidence type="ECO:0000259" key="4">
    <source>
        <dbReference type="Pfam" id="PF13509"/>
    </source>
</evidence>
<proteinExistence type="inferred from homology"/>
<evidence type="ECO:0000256" key="1">
    <source>
        <dbReference type="ARBA" id="ARBA00007678"/>
    </source>
</evidence>
<dbReference type="PIRSF" id="PIRSF012524">
    <property type="entry name" value="YitL_S1"/>
    <property type="match status" value="1"/>
</dbReference>
<gene>
    <name evidence="8" type="ORF">SAMN05192557_0295</name>
</gene>
<feature type="domain" description="Conserved virulence factor B-like winged helix" evidence="5">
    <location>
        <begin position="229"/>
        <end position="286"/>
    </location>
</feature>
<evidence type="ECO:0000256" key="2">
    <source>
        <dbReference type="ARBA" id="ARBA00015480"/>
    </source>
</evidence>
<dbReference type="InterPro" id="IPR014464">
    <property type="entry name" value="CvfB_fam"/>
</dbReference>
<evidence type="ECO:0000259" key="7">
    <source>
        <dbReference type="Pfam" id="PF21543"/>
    </source>
</evidence>
<dbReference type="InterPro" id="IPR039566">
    <property type="entry name" value="CvfB_S1_st"/>
</dbReference>
<dbReference type="OrthoDB" id="9801597at2"/>
<reference evidence="8 9" key="1">
    <citation type="submission" date="2016-10" db="EMBL/GenBank/DDBJ databases">
        <authorList>
            <person name="Varghese N."/>
            <person name="Submissions S."/>
        </authorList>
    </citation>
    <scope>NUCLEOTIDE SEQUENCE [LARGE SCALE GENOMIC DNA]</scope>
    <source>
        <strain evidence="8 9">IBRC-M10081</strain>
    </source>
</reference>
<dbReference type="PANTHER" id="PTHR37296:SF1">
    <property type="entry name" value="CONSERVED VIRULENCE FACTOR B"/>
    <property type="match status" value="1"/>
</dbReference>
<dbReference type="Pfam" id="PF21543">
    <property type="entry name" value="CvfB_2nd"/>
    <property type="match status" value="1"/>
</dbReference>
<dbReference type="Gene3D" id="2.40.50.140">
    <property type="entry name" value="Nucleic acid-binding proteins"/>
    <property type="match status" value="2"/>
</dbReference>
<organism evidence="8 9">
    <name type="scientific">Aliicoccus persicus</name>
    <dbReference type="NCBI Taxonomy" id="930138"/>
    <lineage>
        <taxon>Bacteria</taxon>
        <taxon>Bacillati</taxon>
        <taxon>Bacillota</taxon>
        <taxon>Bacilli</taxon>
        <taxon>Bacillales</taxon>
        <taxon>Staphylococcaceae</taxon>
        <taxon>Aliicoccus</taxon>
    </lineage>
</organism>